<name>A0A7Y0LZM6_CELFI</name>
<feature type="coiled-coil region" evidence="1">
    <location>
        <begin position="540"/>
        <end position="588"/>
    </location>
</feature>
<sequence length="697" mass="75031">MKRERLMVELGHDQSMRRIGTVEVKPGGQWLVTWPDGGREEVRPGAPARDGGRYMGVIAESLQHRLIVDRGEVERLLASDPAAVFVSVLRGQERALTSRQLVEAVSTNRFDPDDVSSAWRRARKSLESRDDIKVQGDGARRKYRWFAAETSIDRADDVASPSGEVLGADGRPTPPELSPEGEEVKVQATVSIADADAKSPDPSRPAERDFAKDLHLLARGRELDVEISALAPVVAQQPAAVQALFAALTDQDVGRAAANASLAVLESGTILSTIADDVLLAAWPRLNGPRGAFVLATARPSKFVDALDVVELLGAEGAAALFDRAADEARGAARRGSKEAVRGLGWLLDRVLHSKRAHELDLSFVARVAASESIRFDEGRLERLTAAIAGIVRRVGTKGWQRLAVVECAALARRSAMLPLTEHGGRARLLAAIHGVDPASAVDTVWWSNITADDLAAAAGAALGKVLDDPQVESAITRPRYLAALDEATTRRRVMQLLAAPRVIARSASLAAVTAALARAAENDDVLVGWMSALRDEQGRKALETELARSRSELSSAQAKATTANDRAERADERMRVVEERLRAAGEATDRLRDSQTRQVRIDAMRALASLAGYVEKSISQQSAERVVMRVRAMTAREGLTPLGEIGATVPYEPDKHDLVGPAAQIGTAVIVRHSGYTWAGPDGELVLARAMVEQMT</sequence>
<keyword evidence="1" id="KW-0175">Coiled coil</keyword>
<keyword evidence="4" id="KW-1185">Reference proteome</keyword>
<proteinExistence type="predicted"/>
<dbReference type="AlphaFoldDB" id="A0A7Y0LZM6"/>
<accession>A0A7Y0LZM6</accession>
<evidence type="ECO:0000256" key="1">
    <source>
        <dbReference type="SAM" id="Coils"/>
    </source>
</evidence>
<protein>
    <submittedName>
        <fullName evidence="3">Uncharacterized protein</fullName>
    </submittedName>
</protein>
<comment type="caution">
    <text evidence="3">The sequence shown here is derived from an EMBL/GenBank/DDBJ whole genome shotgun (WGS) entry which is preliminary data.</text>
</comment>
<feature type="region of interest" description="Disordered" evidence="2">
    <location>
        <begin position="157"/>
        <end position="182"/>
    </location>
</feature>
<dbReference type="EMBL" id="JABCJJ010000025">
    <property type="protein sequence ID" value="NMR21146.1"/>
    <property type="molecule type" value="Genomic_DNA"/>
</dbReference>
<evidence type="ECO:0000313" key="4">
    <source>
        <dbReference type="Proteomes" id="UP000562124"/>
    </source>
</evidence>
<dbReference type="Proteomes" id="UP000562124">
    <property type="component" value="Unassembled WGS sequence"/>
</dbReference>
<organism evidence="3 4">
    <name type="scientific">Cellulomonas fimi</name>
    <dbReference type="NCBI Taxonomy" id="1708"/>
    <lineage>
        <taxon>Bacteria</taxon>
        <taxon>Bacillati</taxon>
        <taxon>Actinomycetota</taxon>
        <taxon>Actinomycetes</taxon>
        <taxon>Micrococcales</taxon>
        <taxon>Cellulomonadaceae</taxon>
        <taxon>Cellulomonas</taxon>
    </lineage>
</organism>
<gene>
    <name evidence="3" type="ORF">HIR71_13130</name>
</gene>
<dbReference type="RefSeq" id="WP_169325521.1">
    <property type="nucleotide sequence ID" value="NZ_JABCJJ010000025.1"/>
</dbReference>
<evidence type="ECO:0000256" key="2">
    <source>
        <dbReference type="SAM" id="MobiDB-lite"/>
    </source>
</evidence>
<reference evidence="3 4" key="1">
    <citation type="submission" date="2020-04" db="EMBL/GenBank/DDBJ databases">
        <title>Sequencing and Assembly of C. fimi.</title>
        <authorList>
            <person name="Ramsey A.R."/>
        </authorList>
    </citation>
    <scope>NUCLEOTIDE SEQUENCE [LARGE SCALE GENOMIC DNA]</scope>
    <source>
        <strain evidence="3 4">SB</strain>
    </source>
</reference>
<evidence type="ECO:0000313" key="3">
    <source>
        <dbReference type="EMBL" id="NMR21146.1"/>
    </source>
</evidence>